<feature type="compositionally biased region" description="Basic and acidic residues" evidence="1">
    <location>
        <begin position="53"/>
        <end position="73"/>
    </location>
</feature>
<evidence type="ECO:0000313" key="4">
    <source>
        <dbReference type="Proteomes" id="UP000295302"/>
    </source>
</evidence>
<dbReference type="InterPro" id="IPR000182">
    <property type="entry name" value="GNAT_dom"/>
</dbReference>
<dbReference type="SUPFAM" id="SSF55729">
    <property type="entry name" value="Acyl-CoA N-acyltransferases (Nat)"/>
    <property type="match status" value="1"/>
</dbReference>
<dbReference type="GO" id="GO:0016747">
    <property type="term" value="F:acyltransferase activity, transferring groups other than amino-acyl groups"/>
    <property type="evidence" value="ECO:0007669"/>
    <property type="project" value="InterPro"/>
</dbReference>
<dbReference type="CDD" id="cd04301">
    <property type="entry name" value="NAT_SF"/>
    <property type="match status" value="1"/>
</dbReference>
<evidence type="ECO:0000256" key="1">
    <source>
        <dbReference type="SAM" id="MobiDB-lite"/>
    </source>
</evidence>
<accession>A0A4R4Z271</accession>
<dbReference type="PROSITE" id="PS51186">
    <property type="entry name" value="GNAT"/>
    <property type="match status" value="1"/>
</dbReference>
<feature type="domain" description="N-acetyltransferase" evidence="2">
    <location>
        <begin position="1"/>
        <end position="179"/>
    </location>
</feature>
<dbReference type="AlphaFoldDB" id="A0A4R4Z271"/>
<keyword evidence="4" id="KW-1185">Reference proteome</keyword>
<dbReference type="OrthoDB" id="5243635at2"/>
<feature type="region of interest" description="Disordered" evidence="1">
    <location>
        <begin position="50"/>
        <end position="78"/>
    </location>
</feature>
<comment type="caution">
    <text evidence="3">The sequence shown here is derived from an EMBL/GenBank/DDBJ whole genome shotgun (WGS) entry which is preliminary data.</text>
</comment>
<name>A0A4R4Z271_9ACTN</name>
<gene>
    <name evidence="3" type="ORF">E1286_09345</name>
</gene>
<reference evidence="3 4" key="1">
    <citation type="submission" date="2019-03" db="EMBL/GenBank/DDBJ databases">
        <title>Draft genome sequences of novel Actinobacteria.</title>
        <authorList>
            <person name="Sahin N."/>
            <person name="Ay H."/>
            <person name="Saygin H."/>
        </authorList>
    </citation>
    <scope>NUCLEOTIDE SEQUENCE [LARGE SCALE GENOMIC DNA]</scope>
    <source>
        <strain evidence="3 4">CH32</strain>
    </source>
</reference>
<sequence length="188" mass="20130">MTIIPASADDGDVVGEIHAESWKSAYAGFFAPEFFAEAVRERRGKWHAVLAEGPERRGPEGKGPEGKGLEGKGPEGNGTVMLAAVDGRPLAFSFFGRSPARPGSAELFGFYGHPDGWGSGVAGALMTASLSAMREAGFDGVHLWTLRDTPQSRRFYAKNGFTESGAVRAHDFGDGHPIEQVEYRLIFG</sequence>
<organism evidence="3 4">
    <name type="scientific">Nonomuraea terrae</name>
    <dbReference type="NCBI Taxonomy" id="2530383"/>
    <lineage>
        <taxon>Bacteria</taxon>
        <taxon>Bacillati</taxon>
        <taxon>Actinomycetota</taxon>
        <taxon>Actinomycetes</taxon>
        <taxon>Streptosporangiales</taxon>
        <taxon>Streptosporangiaceae</taxon>
        <taxon>Nonomuraea</taxon>
    </lineage>
</organism>
<dbReference type="Gene3D" id="3.40.630.30">
    <property type="match status" value="1"/>
</dbReference>
<dbReference type="Pfam" id="PF00583">
    <property type="entry name" value="Acetyltransf_1"/>
    <property type="match status" value="1"/>
</dbReference>
<keyword evidence="3" id="KW-0808">Transferase</keyword>
<proteinExistence type="predicted"/>
<evidence type="ECO:0000313" key="3">
    <source>
        <dbReference type="EMBL" id="TDD52091.1"/>
    </source>
</evidence>
<dbReference type="Proteomes" id="UP000295302">
    <property type="component" value="Unassembled WGS sequence"/>
</dbReference>
<evidence type="ECO:0000259" key="2">
    <source>
        <dbReference type="PROSITE" id="PS51186"/>
    </source>
</evidence>
<dbReference type="EMBL" id="SMKQ01000018">
    <property type="protein sequence ID" value="TDD52091.1"/>
    <property type="molecule type" value="Genomic_DNA"/>
</dbReference>
<protein>
    <submittedName>
        <fullName evidence="3">GNAT family N-acetyltransferase</fullName>
    </submittedName>
</protein>
<dbReference type="InterPro" id="IPR016181">
    <property type="entry name" value="Acyl_CoA_acyltransferase"/>
</dbReference>